<comment type="similarity">
    <text evidence="1">Belongs to the HIBADH-related family. NP60 subfamily.</text>
</comment>
<dbReference type="SUPFAM" id="SSF51735">
    <property type="entry name" value="NAD(P)-binding Rossmann-fold domains"/>
    <property type="match status" value="1"/>
</dbReference>
<dbReference type="Proteomes" id="UP000001568">
    <property type="component" value="Chromosome 12"/>
</dbReference>
<evidence type="ECO:0000259" key="6">
    <source>
        <dbReference type="Pfam" id="PF14833"/>
    </source>
</evidence>
<dbReference type="InterPro" id="IPR036291">
    <property type="entry name" value="NAD(P)-bd_dom_sf"/>
</dbReference>
<keyword evidence="8" id="KW-1185">Reference proteome</keyword>
<dbReference type="InterPro" id="IPR006115">
    <property type="entry name" value="6PGDH_NADP-bd"/>
</dbReference>
<dbReference type="Gramene" id="ABO98864">
    <property type="protein sequence ID" value="ABO98864"/>
    <property type="gene ID" value="OSTLU_50994"/>
</dbReference>
<evidence type="ECO:0000259" key="5">
    <source>
        <dbReference type="Pfam" id="PF03446"/>
    </source>
</evidence>
<dbReference type="Pfam" id="PF14833">
    <property type="entry name" value="NAD_binding_11"/>
    <property type="match status" value="1"/>
</dbReference>
<dbReference type="STRING" id="436017.A4S5A4"/>
<evidence type="ECO:0000313" key="8">
    <source>
        <dbReference type="Proteomes" id="UP000001568"/>
    </source>
</evidence>
<organism evidence="7 8">
    <name type="scientific">Ostreococcus lucimarinus (strain CCE9901)</name>
    <dbReference type="NCBI Taxonomy" id="436017"/>
    <lineage>
        <taxon>Eukaryota</taxon>
        <taxon>Viridiplantae</taxon>
        <taxon>Chlorophyta</taxon>
        <taxon>Mamiellophyceae</taxon>
        <taxon>Mamiellales</taxon>
        <taxon>Bathycoccaceae</taxon>
        <taxon>Ostreococcus</taxon>
    </lineage>
</organism>
<evidence type="ECO:0000256" key="2">
    <source>
        <dbReference type="ARBA" id="ARBA00023002"/>
    </source>
</evidence>
<dbReference type="eggNOG" id="KOG0409">
    <property type="taxonomic scope" value="Eukaryota"/>
</dbReference>
<evidence type="ECO:0000313" key="7">
    <source>
        <dbReference type="EMBL" id="ABO98864.1"/>
    </source>
</evidence>
<evidence type="ECO:0000256" key="1">
    <source>
        <dbReference type="ARBA" id="ARBA00007598"/>
    </source>
</evidence>
<feature type="active site" evidence="4">
    <location>
        <position position="197"/>
    </location>
</feature>
<dbReference type="KEGG" id="olu:OSTLU_50994"/>
<proteinExistence type="inferred from homology"/>
<sequence>MRRRGASTAARGAAVGFIGMGIMGAAMSRALARAGARVVAWNRSRDKAEATRAAFERDDAEAMRANGGAIDVVDAVADVAARCEVTFAMLADPRAALEVARAYAAASGTRDGDARTYVDCSTVDGACGEATREILGENVRFLAAPVSGGWRDAAKGELLFLGGGDARAYEDGARFMDVMGAKRWLVGDSPTHAARAKLMLQIMMGNVVGALGEMHALSERAGLDSNAILEMLSHSAMGSPLTTAKGKLMADRNFAPNFQVYLQQKDLRLALNLADELDFAAPITAATNAQYLKAKSLGHANSDFAAVAAAYTGEKPDSS</sequence>
<dbReference type="OrthoDB" id="435038at2759"/>
<evidence type="ECO:0000256" key="3">
    <source>
        <dbReference type="ARBA" id="ARBA00023027"/>
    </source>
</evidence>
<dbReference type="SUPFAM" id="SSF48179">
    <property type="entry name" value="6-phosphogluconate dehydrogenase C-terminal domain-like"/>
    <property type="match status" value="1"/>
</dbReference>
<dbReference type="InterPro" id="IPR051265">
    <property type="entry name" value="HIBADH-related_NP60_sf"/>
</dbReference>
<feature type="domain" description="3-hydroxyisobutyrate dehydrogenase-like NAD-binding" evidence="6">
    <location>
        <begin position="195"/>
        <end position="310"/>
    </location>
</feature>
<keyword evidence="2" id="KW-0560">Oxidoreductase</keyword>
<dbReference type="AlphaFoldDB" id="A4S5A4"/>
<dbReference type="OMA" id="ENHGQRM"/>
<dbReference type="HOGENOM" id="CLU_035117_0_0_1"/>
<dbReference type="GO" id="GO:0051287">
    <property type="term" value="F:NAD binding"/>
    <property type="evidence" value="ECO:0007669"/>
    <property type="project" value="InterPro"/>
</dbReference>
<dbReference type="RefSeq" id="XP_001420571.1">
    <property type="nucleotide sequence ID" value="XM_001420534.1"/>
</dbReference>
<dbReference type="EMBL" id="CP000592">
    <property type="protein sequence ID" value="ABO98864.1"/>
    <property type="molecule type" value="Genomic_DNA"/>
</dbReference>
<protein>
    <recommendedName>
        <fullName evidence="9">6-phosphogluconate dehydrogenase NADP-binding domain-containing protein</fullName>
    </recommendedName>
</protein>
<dbReference type="GeneID" id="5004810"/>
<keyword evidence="3" id="KW-0520">NAD</keyword>
<evidence type="ECO:0008006" key="9">
    <source>
        <dbReference type="Google" id="ProtNLM"/>
    </source>
</evidence>
<dbReference type="PANTHER" id="PTHR43580">
    <property type="entry name" value="OXIDOREDUCTASE GLYR1-RELATED"/>
    <property type="match status" value="1"/>
</dbReference>
<reference evidence="7 8" key="1">
    <citation type="journal article" date="2007" name="Proc. Natl. Acad. Sci. U.S.A.">
        <title>The tiny eukaryote Ostreococcus provides genomic insights into the paradox of plankton speciation.</title>
        <authorList>
            <person name="Palenik B."/>
            <person name="Grimwood J."/>
            <person name="Aerts A."/>
            <person name="Rouze P."/>
            <person name="Salamov A."/>
            <person name="Putnam N."/>
            <person name="Dupont C."/>
            <person name="Jorgensen R."/>
            <person name="Derelle E."/>
            <person name="Rombauts S."/>
            <person name="Zhou K."/>
            <person name="Otillar R."/>
            <person name="Merchant S.S."/>
            <person name="Podell S."/>
            <person name="Gaasterland T."/>
            <person name="Napoli C."/>
            <person name="Gendler K."/>
            <person name="Manuell A."/>
            <person name="Tai V."/>
            <person name="Vallon O."/>
            <person name="Piganeau G."/>
            <person name="Jancek S."/>
            <person name="Heijde M."/>
            <person name="Jabbari K."/>
            <person name="Bowler C."/>
            <person name="Lohr M."/>
            <person name="Robbens S."/>
            <person name="Werner G."/>
            <person name="Dubchak I."/>
            <person name="Pazour G.J."/>
            <person name="Ren Q."/>
            <person name="Paulsen I."/>
            <person name="Delwiche C."/>
            <person name="Schmutz J."/>
            <person name="Rokhsar D."/>
            <person name="Van de Peer Y."/>
            <person name="Moreau H."/>
            <person name="Grigoriev I.V."/>
        </authorList>
    </citation>
    <scope>NUCLEOTIDE SEQUENCE [LARGE SCALE GENOMIC DNA]</scope>
    <source>
        <strain evidence="7 8">CCE9901</strain>
    </source>
</reference>
<name>A4S5A4_OSTLU</name>
<dbReference type="PIRSF" id="PIRSF000103">
    <property type="entry name" value="HIBADH"/>
    <property type="match status" value="1"/>
</dbReference>
<feature type="domain" description="6-phosphogluconate dehydrogenase NADP-binding" evidence="5">
    <location>
        <begin position="15"/>
        <end position="184"/>
    </location>
</feature>
<dbReference type="PANTHER" id="PTHR43580:SF2">
    <property type="entry name" value="CYTOKINE-LIKE NUCLEAR FACTOR N-PAC"/>
    <property type="match status" value="1"/>
</dbReference>
<dbReference type="Pfam" id="PF03446">
    <property type="entry name" value="NAD_binding_2"/>
    <property type="match status" value="1"/>
</dbReference>
<gene>
    <name evidence="7" type="ORF">OSTLU_50994</name>
</gene>
<dbReference type="Gene3D" id="1.10.1040.10">
    <property type="entry name" value="N-(1-d-carboxylethyl)-l-norvaline Dehydrogenase, domain 2"/>
    <property type="match status" value="1"/>
</dbReference>
<accession>A4S5A4</accession>
<dbReference type="GO" id="GO:0016491">
    <property type="term" value="F:oxidoreductase activity"/>
    <property type="evidence" value="ECO:0007669"/>
    <property type="project" value="UniProtKB-KW"/>
</dbReference>
<dbReference type="GO" id="GO:0050661">
    <property type="term" value="F:NADP binding"/>
    <property type="evidence" value="ECO:0007669"/>
    <property type="project" value="InterPro"/>
</dbReference>
<dbReference type="InterPro" id="IPR029154">
    <property type="entry name" value="HIBADH-like_NADP-bd"/>
</dbReference>
<evidence type="ECO:0000256" key="4">
    <source>
        <dbReference type="PIRSR" id="PIRSR000103-1"/>
    </source>
</evidence>
<dbReference type="InterPro" id="IPR013328">
    <property type="entry name" value="6PGD_dom2"/>
</dbReference>
<dbReference type="InterPro" id="IPR015815">
    <property type="entry name" value="HIBADH-related"/>
</dbReference>
<dbReference type="InterPro" id="IPR008927">
    <property type="entry name" value="6-PGluconate_DH-like_C_sf"/>
</dbReference>
<dbReference type="Gene3D" id="3.40.50.720">
    <property type="entry name" value="NAD(P)-binding Rossmann-like Domain"/>
    <property type="match status" value="1"/>
</dbReference>